<sequence length="131" mass="14589">MVVATKDFVRKALRQRQDITQFGEYIIGSAAAAHKYWTWNLHSSFDGRPLSQSPATPGSTGWLGEGTMFLKGSEFIDLVKFDIAAIPNLTRLKRGQNTSKRCHAGCDSPEPLGHILQRCHRTRHHLSSIAS</sequence>
<evidence type="ECO:0000313" key="1">
    <source>
        <dbReference type="EMBL" id="KAH8026919.1"/>
    </source>
</evidence>
<protein>
    <submittedName>
        <fullName evidence="1">Uncharacterized protein</fullName>
    </submittedName>
</protein>
<keyword evidence="2" id="KW-1185">Reference proteome</keyword>
<comment type="caution">
    <text evidence="1">The sequence shown here is derived from an EMBL/GenBank/DDBJ whole genome shotgun (WGS) entry which is preliminary data.</text>
</comment>
<dbReference type="EMBL" id="JABSTU010000006">
    <property type="protein sequence ID" value="KAH8026919.1"/>
    <property type="molecule type" value="Genomic_DNA"/>
</dbReference>
<dbReference type="Proteomes" id="UP000821866">
    <property type="component" value="Chromosome 4"/>
</dbReference>
<accession>A0A9J6DXI7</accession>
<reference evidence="1" key="2">
    <citation type="submission" date="2021-09" db="EMBL/GenBank/DDBJ databases">
        <authorList>
            <person name="Jia N."/>
            <person name="Wang J."/>
            <person name="Shi W."/>
            <person name="Du L."/>
            <person name="Sun Y."/>
            <person name="Zhan W."/>
            <person name="Jiang J."/>
            <person name="Wang Q."/>
            <person name="Zhang B."/>
            <person name="Ji P."/>
            <person name="Sakyi L.B."/>
            <person name="Cui X."/>
            <person name="Yuan T."/>
            <person name="Jiang B."/>
            <person name="Yang W."/>
            <person name="Lam T.T.-Y."/>
            <person name="Chang Q."/>
            <person name="Ding S."/>
            <person name="Wang X."/>
            <person name="Zhu J."/>
            <person name="Ruan X."/>
            <person name="Zhao L."/>
            <person name="Wei J."/>
            <person name="Que T."/>
            <person name="Du C."/>
            <person name="Cheng J."/>
            <person name="Dai P."/>
            <person name="Han X."/>
            <person name="Huang E."/>
            <person name="Gao Y."/>
            <person name="Liu J."/>
            <person name="Shao H."/>
            <person name="Ye R."/>
            <person name="Li L."/>
            <person name="Wei W."/>
            <person name="Wang X."/>
            <person name="Wang C."/>
            <person name="Huo Q."/>
            <person name="Li W."/>
            <person name="Guo W."/>
            <person name="Chen H."/>
            <person name="Chen S."/>
            <person name="Zhou L."/>
            <person name="Zhou L."/>
            <person name="Ni X."/>
            <person name="Tian J."/>
            <person name="Zhou Y."/>
            <person name="Sheng Y."/>
            <person name="Liu T."/>
            <person name="Pan Y."/>
            <person name="Xia L."/>
            <person name="Li J."/>
            <person name="Zhao F."/>
            <person name="Cao W."/>
        </authorList>
    </citation>
    <scope>NUCLEOTIDE SEQUENCE</scope>
    <source>
        <strain evidence="1">Rmic-2018</strain>
        <tissue evidence="1">Larvae</tissue>
    </source>
</reference>
<evidence type="ECO:0000313" key="2">
    <source>
        <dbReference type="Proteomes" id="UP000821866"/>
    </source>
</evidence>
<reference evidence="1" key="1">
    <citation type="journal article" date="2020" name="Cell">
        <title>Large-Scale Comparative Analyses of Tick Genomes Elucidate Their Genetic Diversity and Vector Capacities.</title>
        <authorList>
            <consortium name="Tick Genome and Microbiome Consortium (TIGMIC)"/>
            <person name="Jia N."/>
            <person name="Wang J."/>
            <person name="Shi W."/>
            <person name="Du L."/>
            <person name="Sun Y."/>
            <person name="Zhan W."/>
            <person name="Jiang J.F."/>
            <person name="Wang Q."/>
            <person name="Zhang B."/>
            <person name="Ji P."/>
            <person name="Bell-Sakyi L."/>
            <person name="Cui X.M."/>
            <person name="Yuan T.T."/>
            <person name="Jiang B.G."/>
            <person name="Yang W.F."/>
            <person name="Lam T.T."/>
            <person name="Chang Q.C."/>
            <person name="Ding S.J."/>
            <person name="Wang X.J."/>
            <person name="Zhu J.G."/>
            <person name="Ruan X.D."/>
            <person name="Zhao L."/>
            <person name="Wei J.T."/>
            <person name="Ye R.Z."/>
            <person name="Que T.C."/>
            <person name="Du C.H."/>
            <person name="Zhou Y.H."/>
            <person name="Cheng J.X."/>
            <person name="Dai P.F."/>
            <person name="Guo W.B."/>
            <person name="Han X.H."/>
            <person name="Huang E.J."/>
            <person name="Li L.F."/>
            <person name="Wei W."/>
            <person name="Gao Y.C."/>
            <person name="Liu J.Z."/>
            <person name="Shao H.Z."/>
            <person name="Wang X."/>
            <person name="Wang C.C."/>
            <person name="Yang T.C."/>
            <person name="Huo Q.B."/>
            <person name="Li W."/>
            <person name="Chen H.Y."/>
            <person name="Chen S.E."/>
            <person name="Zhou L.G."/>
            <person name="Ni X.B."/>
            <person name="Tian J.H."/>
            <person name="Sheng Y."/>
            <person name="Liu T."/>
            <person name="Pan Y.S."/>
            <person name="Xia L.Y."/>
            <person name="Li J."/>
            <person name="Zhao F."/>
            <person name="Cao W.C."/>
        </authorList>
    </citation>
    <scope>NUCLEOTIDE SEQUENCE</scope>
    <source>
        <strain evidence="1">Rmic-2018</strain>
    </source>
</reference>
<organism evidence="1 2">
    <name type="scientific">Rhipicephalus microplus</name>
    <name type="common">Cattle tick</name>
    <name type="synonym">Boophilus microplus</name>
    <dbReference type="NCBI Taxonomy" id="6941"/>
    <lineage>
        <taxon>Eukaryota</taxon>
        <taxon>Metazoa</taxon>
        <taxon>Ecdysozoa</taxon>
        <taxon>Arthropoda</taxon>
        <taxon>Chelicerata</taxon>
        <taxon>Arachnida</taxon>
        <taxon>Acari</taxon>
        <taxon>Parasitiformes</taxon>
        <taxon>Ixodida</taxon>
        <taxon>Ixodoidea</taxon>
        <taxon>Ixodidae</taxon>
        <taxon>Rhipicephalinae</taxon>
        <taxon>Rhipicephalus</taxon>
        <taxon>Boophilus</taxon>
    </lineage>
</organism>
<gene>
    <name evidence="1" type="ORF">HPB51_000150</name>
</gene>
<proteinExistence type="predicted"/>
<dbReference type="AlphaFoldDB" id="A0A9J6DXI7"/>
<name>A0A9J6DXI7_RHIMP</name>